<dbReference type="AlphaFoldDB" id="A0A3M7T1R0"/>
<protein>
    <submittedName>
        <fullName evidence="1">Uncharacterized protein</fullName>
    </submittedName>
</protein>
<evidence type="ECO:0000313" key="2">
    <source>
        <dbReference type="Proteomes" id="UP000276133"/>
    </source>
</evidence>
<sequence length="125" mass="15219">MYNYLIRELKRVPFGVGKSQQNINKILLINFIFPIEPKTYNISDLFFSFQSSNNVYNAPMDITKKLNFDFPLNSFIKWPRKRQEKRRNKNLKIKKSKKNFIQEKYFDFEIFISSLKNAQFFFAFY</sequence>
<keyword evidence="2" id="KW-1185">Reference proteome</keyword>
<evidence type="ECO:0000313" key="1">
    <source>
        <dbReference type="EMBL" id="RNA41770.1"/>
    </source>
</evidence>
<proteinExistence type="predicted"/>
<gene>
    <name evidence="1" type="ORF">BpHYR1_053265</name>
</gene>
<name>A0A3M7T1R0_BRAPC</name>
<dbReference type="EMBL" id="REGN01000461">
    <property type="protein sequence ID" value="RNA41770.1"/>
    <property type="molecule type" value="Genomic_DNA"/>
</dbReference>
<dbReference type="Proteomes" id="UP000276133">
    <property type="component" value="Unassembled WGS sequence"/>
</dbReference>
<comment type="caution">
    <text evidence="1">The sequence shown here is derived from an EMBL/GenBank/DDBJ whole genome shotgun (WGS) entry which is preliminary data.</text>
</comment>
<organism evidence="1 2">
    <name type="scientific">Brachionus plicatilis</name>
    <name type="common">Marine rotifer</name>
    <name type="synonym">Brachionus muelleri</name>
    <dbReference type="NCBI Taxonomy" id="10195"/>
    <lineage>
        <taxon>Eukaryota</taxon>
        <taxon>Metazoa</taxon>
        <taxon>Spiralia</taxon>
        <taxon>Gnathifera</taxon>
        <taxon>Rotifera</taxon>
        <taxon>Eurotatoria</taxon>
        <taxon>Monogononta</taxon>
        <taxon>Pseudotrocha</taxon>
        <taxon>Ploima</taxon>
        <taxon>Brachionidae</taxon>
        <taxon>Brachionus</taxon>
    </lineage>
</organism>
<accession>A0A3M7T1R0</accession>
<reference evidence="1 2" key="1">
    <citation type="journal article" date="2018" name="Sci. Rep.">
        <title>Genomic signatures of local adaptation to the degree of environmental predictability in rotifers.</title>
        <authorList>
            <person name="Franch-Gras L."/>
            <person name="Hahn C."/>
            <person name="Garcia-Roger E.M."/>
            <person name="Carmona M.J."/>
            <person name="Serra M."/>
            <person name="Gomez A."/>
        </authorList>
    </citation>
    <scope>NUCLEOTIDE SEQUENCE [LARGE SCALE GENOMIC DNA]</scope>
    <source>
        <strain evidence="1">HYR1</strain>
    </source>
</reference>